<feature type="compositionally biased region" description="Basic and acidic residues" evidence="1">
    <location>
        <begin position="279"/>
        <end position="290"/>
    </location>
</feature>
<keyword evidence="2" id="KW-0812">Transmembrane</keyword>
<gene>
    <name evidence="3" type="ORF">ISU02_05165</name>
</gene>
<comment type="caution">
    <text evidence="3">The sequence shown here is derived from an EMBL/GenBank/DDBJ whole genome shotgun (WGS) entry which is preliminary data.</text>
</comment>
<evidence type="ECO:0000256" key="2">
    <source>
        <dbReference type="SAM" id="Phobius"/>
    </source>
</evidence>
<name>A0ABR9ZS88_9FIRM</name>
<protein>
    <recommendedName>
        <fullName evidence="5">DUF4367 domain-containing protein</fullName>
    </recommendedName>
</protein>
<proteinExistence type="predicted"/>
<keyword evidence="4" id="KW-1185">Reference proteome</keyword>
<keyword evidence="2" id="KW-1133">Transmembrane helix</keyword>
<evidence type="ECO:0008006" key="5">
    <source>
        <dbReference type="Google" id="ProtNLM"/>
    </source>
</evidence>
<dbReference type="EMBL" id="JADKNH010000003">
    <property type="protein sequence ID" value="MBF4692494.1"/>
    <property type="molecule type" value="Genomic_DNA"/>
</dbReference>
<dbReference type="RefSeq" id="WP_194700742.1">
    <property type="nucleotide sequence ID" value="NZ_JADKNH010000003.1"/>
</dbReference>
<evidence type="ECO:0000313" key="4">
    <source>
        <dbReference type="Proteomes" id="UP000614200"/>
    </source>
</evidence>
<keyword evidence="2" id="KW-0472">Membrane</keyword>
<accession>A0ABR9ZS88</accession>
<feature type="transmembrane region" description="Helical" evidence="2">
    <location>
        <begin position="46"/>
        <end position="69"/>
    </location>
</feature>
<evidence type="ECO:0000313" key="3">
    <source>
        <dbReference type="EMBL" id="MBF4692494.1"/>
    </source>
</evidence>
<sequence>MEDKNLDRLLKSALSSNYEPESELNTKIIQKVRANKMRNVKKNKMSVILVACCILLCFSIVSFAAWQYLTPKEIAVGLGNEMLASAFESDDAIFMNESQSYGDYTVTLLGAISGRNLTDFCANGEVVSERTYAVVGISRTDGAPMPKTSDDNYGKVPFFVSPLIQGLNPWQYNIVTMNGGYSEIVTDGIMYRIIECDNIELFADRELYLCVSNTAFYDRAAYLYDERTGIISVNGSYEGMNLLFQLPLDEGKSDKVKADEYLKSFEELNFPESYDEDQDKMNSETNRQDFTEQDGSTNGLLEGTSDISMGEIIKDWTLISEEKVELNTAGEIQYHYETVMGPGIATIAEETLFELGEVGYSKVVRVYEKNASLFYRDEKGVITVFGYERTE</sequence>
<organism evidence="3 4">
    <name type="scientific">Fusibacter ferrireducens</name>
    <dbReference type="NCBI Taxonomy" id="2785058"/>
    <lineage>
        <taxon>Bacteria</taxon>
        <taxon>Bacillati</taxon>
        <taxon>Bacillota</taxon>
        <taxon>Clostridia</taxon>
        <taxon>Eubacteriales</taxon>
        <taxon>Eubacteriales Family XII. Incertae Sedis</taxon>
        <taxon>Fusibacter</taxon>
    </lineage>
</organism>
<evidence type="ECO:0000256" key="1">
    <source>
        <dbReference type="SAM" id="MobiDB-lite"/>
    </source>
</evidence>
<dbReference type="Proteomes" id="UP000614200">
    <property type="component" value="Unassembled WGS sequence"/>
</dbReference>
<feature type="region of interest" description="Disordered" evidence="1">
    <location>
        <begin position="273"/>
        <end position="300"/>
    </location>
</feature>
<reference evidence="3 4" key="1">
    <citation type="submission" date="2020-11" db="EMBL/GenBank/DDBJ databases">
        <title>Fusibacter basophilias sp. nov.</title>
        <authorList>
            <person name="Qiu D."/>
        </authorList>
    </citation>
    <scope>NUCLEOTIDE SEQUENCE [LARGE SCALE GENOMIC DNA]</scope>
    <source>
        <strain evidence="3 4">Q10-2</strain>
    </source>
</reference>